<reference evidence="5" key="1">
    <citation type="submission" date="2024-03" db="EMBL/GenBank/DDBJ databases">
        <authorList>
            <consortium name="ELIXIR-Norway"/>
            <consortium name="Elixir Norway"/>
        </authorList>
    </citation>
    <scope>NUCLEOTIDE SEQUENCE</scope>
</reference>
<dbReference type="EMBL" id="OZ023704">
    <property type="protein sequence ID" value="CAK9872811.1"/>
    <property type="molecule type" value="Genomic_DNA"/>
</dbReference>
<dbReference type="Proteomes" id="UP001497522">
    <property type="component" value="Chromosome 3"/>
</dbReference>
<sequence length="156" mass="17868">METPQLLHMCYLDVEYVDNLLLQCDKCHIIVHMNCYGVLEPPDGKLWLCSLCGGDAPKQQPLSCLCPITSGAMKRTTDGRWAHLTCALWMPELSMVDNKRMEPVDGINAIHKEHWNLTCCVYRVYYMDLAYDIQTVTAVWHIIPCVLELLASIWKP</sequence>
<dbReference type="InterPro" id="IPR011011">
    <property type="entry name" value="Znf_FYVE_PHD"/>
</dbReference>
<dbReference type="SUPFAM" id="SSF57903">
    <property type="entry name" value="FYVE/PHD zinc finger"/>
    <property type="match status" value="1"/>
</dbReference>
<dbReference type="Pfam" id="PF13832">
    <property type="entry name" value="zf-HC5HC2H_2"/>
    <property type="match status" value="1"/>
</dbReference>
<evidence type="ECO:0000256" key="3">
    <source>
        <dbReference type="ARBA" id="ARBA00022833"/>
    </source>
</evidence>
<dbReference type="InterPro" id="IPR019787">
    <property type="entry name" value="Znf_PHD-finger"/>
</dbReference>
<evidence type="ECO:0000313" key="5">
    <source>
        <dbReference type="EMBL" id="CAK9872811.1"/>
    </source>
</evidence>
<dbReference type="PANTHER" id="PTHR13793:SF140">
    <property type="entry name" value="HISTONE-LYSINE N-METHYLTRANSFERASE ATX2"/>
    <property type="match status" value="1"/>
</dbReference>
<dbReference type="Pfam" id="PF13831">
    <property type="entry name" value="PHD_2"/>
    <property type="match status" value="1"/>
</dbReference>
<feature type="domain" description="PHD-type" evidence="4">
    <location>
        <begin position="60"/>
        <end position="156"/>
    </location>
</feature>
<protein>
    <recommendedName>
        <fullName evidence="4">PHD-type domain-containing protein</fullName>
    </recommendedName>
</protein>
<evidence type="ECO:0000256" key="2">
    <source>
        <dbReference type="ARBA" id="ARBA00022771"/>
    </source>
</evidence>
<evidence type="ECO:0000313" key="6">
    <source>
        <dbReference type="Proteomes" id="UP001497522"/>
    </source>
</evidence>
<keyword evidence="3" id="KW-0862">Zinc</keyword>
<keyword evidence="1" id="KW-0479">Metal-binding</keyword>
<dbReference type="InterPro" id="IPR013083">
    <property type="entry name" value="Znf_RING/FYVE/PHD"/>
</dbReference>
<keyword evidence="6" id="KW-1185">Reference proteome</keyword>
<keyword evidence="2" id="KW-0863">Zinc-finger</keyword>
<proteinExistence type="predicted"/>
<organism evidence="5 6">
    <name type="scientific">Sphagnum jensenii</name>
    <dbReference type="NCBI Taxonomy" id="128206"/>
    <lineage>
        <taxon>Eukaryota</taxon>
        <taxon>Viridiplantae</taxon>
        <taxon>Streptophyta</taxon>
        <taxon>Embryophyta</taxon>
        <taxon>Bryophyta</taxon>
        <taxon>Sphagnophytina</taxon>
        <taxon>Sphagnopsida</taxon>
        <taxon>Sphagnales</taxon>
        <taxon>Sphagnaceae</taxon>
        <taxon>Sphagnum</taxon>
    </lineage>
</organism>
<dbReference type="Gene3D" id="3.30.40.10">
    <property type="entry name" value="Zinc/RING finger domain, C3HC4 (zinc finger)"/>
    <property type="match status" value="2"/>
</dbReference>
<dbReference type="PANTHER" id="PTHR13793">
    <property type="entry name" value="PHD FINGER PROTEINS"/>
    <property type="match status" value="1"/>
</dbReference>
<evidence type="ECO:0000259" key="4">
    <source>
        <dbReference type="PROSITE" id="PS51805"/>
    </source>
</evidence>
<dbReference type="InterPro" id="IPR034732">
    <property type="entry name" value="EPHD"/>
</dbReference>
<dbReference type="InterPro" id="IPR050701">
    <property type="entry name" value="Histone_Mod_Regulator"/>
</dbReference>
<dbReference type="PROSITE" id="PS51805">
    <property type="entry name" value="EPHD"/>
    <property type="match status" value="1"/>
</dbReference>
<evidence type="ECO:0000256" key="1">
    <source>
        <dbReference type="ARBA" id="ARBA00022723"/>
    </source>
</evidence>
<name>A0ABP1BCB8_9BRYO</name>
<gene>
    <name evidence="5" type="ORF">CSSPJE1EN2_LOCUS15381</name>
</gene>
<accession>A0ABP1BCB8</accession>